<gene>
    <name evidence="3" type="ORF">HK107_14715</name>
</gene>
<evidence type="ECO:0000256" key="2">
    <source>
        <dbReference type="SAM" id="Phobius"/>
    </source>
</evidence>
<name>A0A7Y3RNY1_9PROT</name>
<sequence length="322" mass="34360">MSGVDLPFAQEPEVETNSLAEKGRWLKSAFAARLGEPLIWLAVVVLLFFVLDTGLRAYCQGGRCGVGLGPAGGLLNIALLLGIGFTLKASFGRYLQERTQWLAALLAVIPVAYLLAYPRVTVPAPAAAQVVTEPQAVTPSPVNPAQTEAITAELEAASAMLAAAEEQQRRLRSEVAALSARLEALEAAPPVTEEAVRAIAAETLQGVEAADEEALSVLLEEREDALEAAVADRLRREASLATVGPRIAEAGPLVREVPALSEELQQVAERLELSEAGVEALATDPDRQSCITTRLAERGALMTMNQRLNPERFADYLAPCFE</sequence>
<keyword evidence="1" id="KW-0175">Coiled coil</keyword>
<dbReference type="EMBL" id="JABFCX010000003">
    <property type="protein sequence ID" value="NNU17581.1"/>
    <property type="molecule type" value="Genomic_DNA"/>
</dbReference>
<reference evidence="3 4" key="1">
    <citation type="submission" date="2020-05" db="EMBL/GenBank/DDBJ databases">
        <title>Parvularcula mediterraneae sp. nov., isolated from polypropylene straw from shallow seawater of the seashore of Laganas in Zakynthos island, Greece.</title>
        <authorList>
            <person name="Szabo I."/>
            <person name="Al-Omari J."/>
            <person name="Rado J."/>
            <person name="Szerdahelyi G.S."/>
        </authorList>
    </citation>
    <scope>NUCLEOTIDE SEQUENCE [LARGE SCALE GENOMIC DNA]</scope>
    <source>
        <strain evidence="3 4">ZS-1/3</strain>
    </source>
</reference>
<accession>A0A7Y3RNY1</accession>
<proteinExistence type="predicted"/>
<evidence type="ECO:0000313" key="3">
    <source>
        <dbReference type="EMBL" id="NNU17581.1"/>
    </source>
</evidence>
<keyword evidence="2" id="KW-0812">Transmembrane</keyword>
<keyword evidence="2" id="KW-0472">Membrane</keyword>
<feature type="transmembrane region" description="Helical" evidence="2">
    <location>
        <begin position="38"/>
        <end position="59"/>
    </location>
</feature>
<dbReference type="AlphaFoldDB" id="A0A7Y3RNY1"/>
<feature type="coiled-coil region" evidence="1">
    <location>
        <begin position="147"/>
        <end position="188"/>
    </location>
</feature>
<feature type="transmembrane region" description="Helical" evidence="2">
    <location>
        <begin position="99"/>
        <end position="117"/>
    </location>
</feature>
<keyword evidence="2" id="KW-1133">Transmembrane helix</keyword>
<feature type="transmembrane region" description="Helical" evidence="2">
    <location>
        <begin position="66"/>
        <end position="87"/>
    </location>
</feature>
<keyword evidence="4" id="KW-1185">Reference proteome</keyword>
<protein>
    <submittedName>
        <fullName evidence="3">Uncharacterized protein</fullName>
    </submittedName>
</protein>
<evidence type="ECO:0000313" key="4">
    <source>
        <dbReference type="Proteomes" id="UP000536835"/>
    </source>
</evidence>
<dbReference type="RefSeq" id="WP_173201148.1">
    <property type="nucleotide sequence ID" value="NZ_JABFCX010000003.1"/>
</dbReference>
<evidence type="ECO:0000256" key="1">
    <source>
        <dbReference type="SAM" id="Coils"/>
    </source>
</evidence>
<organism evidence="3 4">
    <name type="scientific">Parvularcula mediterranea</name>
    <dbReference type="NCBI Taxonomy" id="2732508"/>
    <lineage>
        <taxon>Bacteria</taxon>
        <taxon>Pseudomonadati</taxon>
        <taxon>Pseudomonadota</taxon>
        <taxon>Alphaproteobacteria</taxon>
        <taxon>Parvularculales</taxon>
        <taxon>Parvularculaceae</taxon>
        <taxon>Parvularcula</taxon>
    </lineage>
</organism>
<dbReference type="Proteomes" id="UP000536835">
    <property type="component" value="Unassembled WGS sequence"/>
</dbReference>
<comment type="caution">
    <text evidence="3">The sequence shown here is derived from an EMBL/GenBank/DDBJ whole genome shotgun (WGS) entry which is preliminary data.</text>
</comment>